<dbReference type="InterPro" id="IPR020613">
    <property type="entry name" value="Thiolase_CS"/>
</dbReference>
<feature type="active site" description="Proton acceptor" evidence="6">
    <location>
        <position position="379"/>
    </location>
</feature>
<evidence type="ECO:0000259" key="9">
    <source>
        <dbReference type="Pfam" id="PF02803"/>
    </source>
</evidence>
<dbReference type="OrthoDB" id="9764892at2"/>
<reference evidence="10 11" key="1">
    <citation type="submission" date="2017-10" db="EMBL/GenBank/DDBJ databases">
        <title>Bacillus sp. nov., a halophilic bacterium isolated from a Yangshapao Lake.</title>
        <authorList>
            <person name="Wang H."/>
        </authorList>
    </citation>
    <scope>NUCLEOTIDE SEQUENCE [LARGE SCALE GENOMIC DNA]</scope>
    <source>
        <strain evidence="10 11">YSP-3</strain>
    </source>
</reference>
<dbReference type="Proteomes" id="UP000248066">
    <property type="component" value="Unassembled WGS sequence"/>
</dbReference>
<dbReference type="EMBL" id="PDOF01000003">
    <property type="protein sequence ID" value="PYZ96120.1"/>
    <property type="molecule type" value="Genomic_DNA"/>
</dbReference>
<dbReference type="InterPro" id="IPR020616">
    <property type="entry name" value="Thiolase_N"/>
</dbReference>
<dbReference type="AlphaFoldDB" id="A0A2W0H7P8"/>
<feature type="active site" description="Acyl-thioester intermediate" evidence="6">
    <location>
        <position position="88"/>
    </location>
</feature>
<dbReference type="EC" id="2.3.1.9" evidence="2"/>
<comment type="caution">
    <text evidence="10">The sequence shown here is derived from an EMBL/GenBank/DDBJ whole genome shotgun (WGS) entry which is preliminary data.</text>
</comment>
<keyword evidence="4 7" id="KW-0012">Acyltransferase</keyword>
<dbReference type="InterPro" id="IPR016039">
    <property type="entry name" value="Thiolase-like"/>
</dbReference>
<accession>A0A2W0H7P8</accession>
<dbReference type="PANTHER" id="PTHR18919">
    <property type="entry name" value="ACETYL-COA C-ACYLTRANSFERASE"/>
    <property type="match status" value="1"/>
</dbReference>
<keyword evidence="11" id="KW-1185">Reference proteome</keyword>
<dbReference type="Pfam" id="PF00108">
    <property type="entry name" value="Thiolase_N"/>
    <property type="match status" value="1"/>
</dbReference>
<proteinExistence type="inferred from homology"/>
<dbReference type="PANTHER" id="PTHR18919:SF107">
    <property type="entry name" value="ACETYL-COA ACETYLTRANSFERASE, CYTOSOLIC"/>
    <property type="match status" value="1"/>
</dbReference>
<dbReference type="InterPro" id="IPR002155">
    <property type="entry name" value="Thiolase"/>
</dbReference>
<organism evidence="10 11">
    <name type="scientific">Alteribacter lacisalsi</name>
    <dbReference type="NCBI Taxonomy" id="2045244"/>
    <lineage>
        <taxon>Bacteria</taxon>
        <taxon>Bacillati</taxon>
        <taxon>Bacillota</taxon>
        <taxon>Bacilli</taxon>
        <taxon>Bacillales</taxon>
        <taxon>Bacillaceae</taxon>
        <taxon>Alteribacter</taxon>
    </lineage>
</organism>
<dbReference type="Gene3D" id="3.40.47.10">
    <property type="match status" value="2"/>
</dbReference>
<dbReference type="PROSITE" id="PS00098">
    <property type="entry name" value="THIOLASE_1"/>
    <property type="match status" value="1"/>
</dbReference>
<evidence type="ECO:0000313" key="10">
    <source>
        <dbReference type="EMBL" id="PYZ96120.1"/>
    </source>
</evidence>
<evidence type="ECO:0000256" key="3">
    <source>
        <dbReference type="ARBA" id="ARBA00022679"/>
    </source>
</evidence>
<evidence type="ECO:0000256" key="6">
    <source>
        <dbReference type="PIRSR" id="PIRSR000429-1"/>
    </source>
</evidence>
<dbReference type="PIRSF" id="PIRSF000429">
    <property type="entry name" value="Ac-CoA_Ac_transf"/>
    <property type="match status" value="1"/>
</dbReference>
<evidence type="ECO:0000256" key="7">
    <source>
        <dbReference type="RuleBase" id="RU003557"/>
    </source>
</evidence>
<dbReference type="NCBIfam" id="NF006086">
    <property type="entry name" value="PRK08235.1"/>
    <property type="match status" value="1"/>
</dbReference>
<evidence type="ECO:0000256" key="2">
    <source>
        <dbReference type="ARBA" id="ARBA00012705"/>
    </source>
</evidence>
<dbReference type="SUPFAM" id="SSF53901">
    <property type="entry name" value="Thiolase-like"/>
    <property type="match status" value="2"/>
</dbReference>
<feature type="active site" description="Proton acceptor" evidence="6">
    <location>
        <position position="349"/>
    </location>
</feature>
<name>A0A2W0H7P8_9BACI</name>
<keyword evidence="3 7" id="KW-0808">Transferase</keyword>
<dbReference type="FunFam" id="3.40.47.10:FF:000010">
    <property type="entry name" value="Acetyl-CoA acetyltransferase (Thiolase)"/>
    <property type="match status" value="1"/>
</dbReference>
<gene>
    <name evidence="10" type="ORF">CR205_17285</name>
</gene>
<dbReference type="Pfam" id="PF02803">
    <property type="entry name" value="Thiolase_C"/>
    <property type="match status" value="1"/>
</dbReference>
<comment type="similarity">
    <text evidence="1 7">Belongs to the thiolase-like superfamily. Thiolase family.</text>
</comment>
<dbReference type="PROSITE" id="PS00099">
    <property type="entry name" value="THIOLASE_3"/>
    <property type="match status" value="1"/>
</dbReference>
<dbReference type="GO" id="GO:0003985">
    <property type="term" value="F:acetyl-CoA C-acetyltransferase activity"/>
    <property type="evidence" value="ECO:0007669"/>
    <property type="project" value="UniProtKB-EC"/>
</dbReference>
<evidence type="ECO:0000256" key="5">
    <source>
        <dbReference type="ARBA" id="ARBA00030755"/>
    </source>
</evidence>
<evidence type="ECO:0000259" key="8">
    <source>
        <dbReference type="Pfam" id="PF00108"/>
    </source>
</evidence>
<protein>
    <recommendedName>
        <fullName evidence="2">acetyl-CoA C-acetyltransferase</fullName>
        <ecNumber evidence="2">2.3.1.9</ecNumber>
    </recommendedName>
    <alternativeName>
        <fullName evidence="5">Acetoacetyl-CoA thiolase</fullName>
    </alternativeName>
</protein>
<dbReference type="CDD" id="cd00751">
    <property type="entry name" value="thiolase"/>
    <property type="match status" value="1"/>
</dbReference>
<dbReference type="InterPro" id="IPR020615">
    <property type="entry name" value="Thiolase_acyl_enz_int_AS"/>
</dbReference>
<dbReference type="PROSITE" id="PS00737">
    <property type="entry name" value="THIOLASE_2"/>
    <property type="match status" value="1"/>
</dbReference>
<evidence type="ECO:0000256" key="4">
    <source>
        <dbReference type="ARBA" id="ARBA00023315"/>
    </source>
</evidence>
<feature type="domain" description="Thiolase C-terminal" evidence="9">
    <location>
        <begin position="271"/>
        <end position="391"/>
    </location>
</feature>
<sequence length="393" mass="41229">MKKTVIVSGARTPVGKLGGKLAGFSASELGGKAISAALERANVNKEDVQHVIMGTVLQGGQGQLPSRQAMHHAGLPWETETETINKVCASGMRSVTLADVLIRSGEHDTVVAGGMESMSQAPYFVKNARFGLKMGPSKFEDMMIHDGLTCTFKGVHMGTYGNSTADEYSLSRQEQDEWSYRSHQRATEAINAGKFADEIVPVEVPQRKGDPLVVENDESPRGDTSVEKLAKLKPVFGADGTITAGNAPGVNDGAAALVVMDEDKAKERGLAPLAAIVAHTQLAVEPENFPKTPGLVINKILEKTGKSLSDIDLFEINEAFAAVSLASGKIAEIDPEKINVNGGAVALGHPIGASGTRVILTLAHELKRRGGGTGIAAICSGGGQGDAIMIEVK</sequence>
<dbReference type="RefSeq" id="WP_110521395.1">
    <property type="nucleotide sequence ID" value="NZ_PDOF01000003.1"/>
</dbReference>
<dbReference type="NCBIfam" id="TIGR01930">
    <property type="entry name" value="AcCoA-C-Actrans"/>
    <property type="match status" value="1"/>
</dbReference>
<dbReference type="InterPro" id="IPR020610">
    <property type="entry name" value="Thiolase_AS"/>
</dbReference>
<feature type="domain" description="Thiolase N-terminal" evidence="8">
    <location>
        <begin position="5"/>
        <end position="263"/>
    </location>
</feature>
<evidence type="ECO:0000313" key="11">
    <source>
        <dbReference type="Proteomes" id="UP000248066"/>
    </source>
</evidence>
<evidence type="ECO:0000256" key="1">
    <source>
        <dbReference type="ARBA" id="ARBA00010982"/>
    </source>
</evidence>
<dbReference type="InterPro" id="IPR020617">
    <property type="entry name" value="Thiolase_C"/>
</dbReference>